<accession>A0A9X1Z800</accession>
<comment type="caution">
    <text evidence="2">The sequence shown here is derived from an EMBL/GenBank/DDBJ whole genome shotgun (WGS) entry which is preliminary data.</text>
</comment>
<protein>
    <submittedName>
        <fullName evidence="2">Uncharacterized protein</fullName>
    </submittedName>
</protein>
<feature type="transmembrane region" description="Helical" evidence="1">
    <location>
        <begin position="32"/>
        <end position="51"/>
    </location>
</feature>
<evidence type="ECO:0000313" key="3">
    <source>
        <dbReference type="Proteomes" id="UP001139408"/>
    </source>
</evidence>
<keyword evidence="1" id="KW-1133">Transmembrane helix</keyword>
<dbReference type="Proteomes" id="UP001139408">
    <property type="component" value="Unassembled WGS sequence"/>
</dbReference>
<keyword evidence="3" id="KW-1185">Reference proteome</keyword>
<feature type="transmembrane region" description="Helical" evidence="1">
    <location>
        <begin position="93"/>
        <end position="113"/>
    </location>
</feature>
<evidence type="ECO:0000256" key="1">
    <source>
        <dbReference type="SAM" id="Phobius"/>
    </source>
</evidence>
<dbReference type="EMBL" id="JAKILJ010000065">
    <property type="protein sequence ID" value="MCL1107505.1"/>
    <property type="molecule type" value="Genomic_DNA"/>
</dbReference>
<sequence>MKKNVLNIITQEELFNISLLGFTIALQMNPSFIQLALYLLFIVSSLLYLQARLLAYKKQAQSLLIFVFDFVRTISLPVSLAFIGMAYSYQTFWLTFFGVSFTIVYSALVWAFWNVKDEE</sequence>
<keyword evidence="1" id="KW-0472">Membrane</keyword>
<dbReference type="RefSeq" id="WP_188926944.1">
    <property type="nucleotide sequence ID" value="NZ_BMQI01000065.1"/>
</dbReference>
<dbReference type="AlphaFoldDB" id="A0A9X1Z800"/>
<gene>
    <name evidence="2" type="ORF">L2749_20025</name>
</gene>
<keyword evidence="1" id="KW-0812">Transmembrane</keyword>
<feature type="transmembrane region" description="Helical" evidence="1">
    <location>
        <begin position="63"/>
        <end position="87"/>
    </location>
</feature>
<organism evidence="2 3">
    <name type="scientific">Shewanella algicola</name>
    <dbReference type="NCBI Taxonomy" id="640633"/>
    <lineage>
        <taxon>Bacteria</taxon>
        <taxon>Pseudomonadati</taxon>
        <taxon>Pseudomonadota</taxon>
        <taxon>Gammaproteobacteria</taxon>
        <taxon>Alteromonadales</taxon>
        <taxon>Shewanellaceae</taxon>
        <taxon>Shewanella</taxon>
    </lineage>
</organism>
<evidence type="ECO:0000313" key="2">
    <source>
        <dbReference type="EMBL" id="MCL1107505.1"/>
    </source>
</evidence>
<proteinExistence type="predicted"/>
<name>A0A9X1Z800_9GAMM</name>
<reference evidence="2" key="1">
    <citation type="submission" date="2022-01" db="EMBL/GenBank/DDBJ databases">
        <title>Whole genome-based taxonomy of the Shewanellaceae.</title>
        <authorList>
            <person name="Martin-Rodriguez A.J."/>
        </authorList>
    </citation>
    <scope>NUCLEOTIDE SEQUENCE</scope>
    <source>
        <strain evidence="2">DSM 23803</strain>
    </source>
</reference>